<dbReference type="InterPro" id="IPR050452">
    <property type="entry name" value="Metacaspase"/>
</dbReference>
<evidence type="ECO:0000256" key="1">
    <source>
        <dbReference type="ARBA" id="ARBA00009005"/>
    </source>
</evidence>
<feature type="non-terminal residue" evidence="5">
    <location>
        <position position="165"/>
    </location>
</feature>
<keyword evidence="6" id="KW-1185">Reference proteome</keyword>
<keyword evidence="3" id="KW-0378">Hydrolase</keyword>
<dbReference type="AlphaFoldDB" id="A0A9P5U6X6"/>
<dbReference type="GO" id="GO:0006915">
    <property type="term" value="P:apoptotic process"/>
    <property type="evidence" value="ECO:0007669"/>
    <property type="project" value="UniProtKB-KW"/>
</dbReference>
<accession>A0A9P5U6X6</accession>
<proteinExistence type="inferred from homology"/>
<dbReference type="Proteomes" id="UP000772434">
    <property type="component" value="Unassembled WGS sequence"/>
</dbReference>
<dbReference type="Gene3D" id="3.40.50.1460">
    <property type="match status" value="1"/>
</dbReference>
<evidence type="ECO:0000313" key="6">
    <source>
        <dbReference type="Proteomes" id="UP000772434"/>
    </source>
</evidence>
<comment type="similarity">
    <text evidence="1">Belongs to the peptidase C14B family.</text>
</comment>
<dbReference type="PANTHER" id="PTHR48104:SF30">
    <property type="entry name" value="METACASPASE-1"/>
    <property type="match status" value="1"/>
</dbReference>
<sequence>RFHAVIVGINRYNDPGTTPLQGCVNDALLFHDYLIHDLCVPANQITLLLSPTGDERIPFSYATPTRENILNAICDLHDNPNIKPDDSIIIFYAGHGQSYPAAETSYTPLNTGSIEAISPADRNTSKSNADGTKGIVVDISDRELNVILGEIAKNKCPNITLVLDC</sequence>
<dbReference type="Pfam" id="PF00656">
    <property type="entry name" value="Peptidase_C14"/>
    <property type="match status" value="1"/>
</dbReference>
<dbReference type="GO" id="GO:0004197">
    <property type="term" value="F:cysteine-type endopeptidase activity"/>
    <property type="evidence" value="ECO:0007669"/>
    <property type="project" value="InterPro"/>
</dbReference>
<keyword evidence="2" id="KW-0053">Apoptosis</keyword>
<evidence type="ECO:0000259" key="4">
    <source>
        <dbReference type="Pfam" id="PF00656"/>
    </source>
</evidence>
<keyword evidence="3" id="KW-0788">Thiol protease</keyword>
<comment type="caution">
    <text evidence="5">The sequence shown here is derived from an EMBL/GenBank/DDBJ whole genome shotgun (WGS) entry which is preliminary data.</text>
</comment>
<dbReference type="GO" id="GO:0005737">
    <property type="term" value="C:cytoplasm"/>
    <property type="evidence" value="ECO:0007669"/>
    <property type="project" value="TreeGrafter"/>
</dbReference>
<reference evidence="5" key="1">
    <citation type="submission" date="2020-11" db="EMBL/GenBank/DDBJ databases">
        <authorList>
            <consortium name="DOE Joint Genome Institute"/>
            <person name="Ahrendt S."/>
            <person name="Riley R."/>
            <person name="Andreopoulos W."/>
            <person name="Labutti K."/>
            <person name="Pangilinan J."/>
            <person name="Ruiz-Duenas F.J."/>
            <person name="Barrasa J.M."/>
            <person name="Sanchez-Garcia M."/>
            <person name="Camarero S."/>
            <person name="Miyauchi S."/>
            <person name="Serrano A."/>
            <person name="Linde D."/>
            <person name="Babiker R."/>
            <person name="Drula E."/>
            <person name="Ayuso-Fernandez I."/>
            <person name="Pacheco R."/>
            <person name="Padilla G."/>
            <person name="Ferreira P."/>
            <person name="Barriuso J."/>
            <person name="Kellner H."/>
            <person name="Castanera R."/>
            <person name="Alfaro M."/>
            <person name="Ramirez L."/>
            <person name="Pisabarro A.G."/>
            <person name="Kuo A."/>
            <person name="Tritt A."/>
            <person name="Lipzen A."/>
            <person name="He G."/>
            <person name="Yan M."/>
            <person name="Ng V."/>
            <person name="Cullen D."/>
            <person name="Martin F."/>
            <person name="Rosso M.-N."/>
            <person name="Henrissat B."/>
            <person name="Hibbett D."/>
            <person name="Martinez A.T."/>
            <person name="Grigoriev I.V."/>
        </authorList>
    </citation>
    <scope>NUCLEOTIDE SEQUENCE</scope>
    <source>
        <strain evidence="5">AH 40177</strain>
    </source>
</reference>
<name>A0A9P5U6X6_9AGAR</name>
<protein>
    <recommendedName>
        <fullName evidence="4">Peptidase C14 caspase domain-containing protein</fullName>
    </recommendedName>
</protein>
<dbReference type="SUPFAM" id="SSF52129">
    <property type="entry name" value="Caspase-like"/>
    <property type="match status" value="1"/>
</dbReference>
<evidence type="ECO:0000256" key="3">
    <source>
        <dbReference type="ARBA" id="ARBA00022807"/>
    </source>
</evidence>
<evidence type="ECO:0000256" key="2">
    <source>
        <dbReference type="ARBA" id="ARBA00022703"/>
    </source>
</evidence>
<organism evidence="5 6">
    <name type="scientific">Rhodocollybia butyracea</name>
    <dbReference type="NCBI Taxonomy" id="206335"/>
    <lineage>
        <taxon>Eukaryota</taxon>
        <taxon>Fungi</taxon>
        <taxon>Dikarya</taxon>
        <taxon>Basidiomycota</taxon>
        <taxon>Agaricomycotina</taxon>
        <taxon>Agaricomycetes</taxon>
        <taxon>Agaricomycetidae</taxon>
        <taxon>Agaricales</taxon>
        <taxon>Marasmiineae</taxon>
        <taxon>Omphalotaceae</taxon>
        <taxon>Rhodocollybia</taxon>
    </lineage>
</organism>
<keyword evidence="3" id="KW-0645">Protease</keyword>
<dbReference type="InterPro" id="IPR029030">
    <property type="entry name" value="Caspase-like_dom_sf"/>
</dbReference>
<feature type="domain" description="Peptidase C14 caspase" evidence="4">
    <location>
        <begin position="3"/>
        <end position="104"/>
    </location>
</feature>
<dbReference type="OrthoDB" id="10255174at2759"/>
<dbReference type="EMBL" id="JADNRY010000063">
    <property type="protein sequence ID" value="KAF9068252.1"/>
    <property type="molecule type" value="Genomic_DNA"/>
</dbReference>
<evidence type="ECO:0000313" key="5">
    <source>
        <dbReference type="EMBL" id="KAF9068252.1"/>
    </source>
</evidence>
<feature type="non-terminal residue" evidence="5">
    <location>
        <position position="1"/>
    </location>
</feature>
<gene>
    <name evidence="5" type="ORF">BDP27DRAFT_1161311</name>
</gene>
<dbReference type="InterPro" id="IPR011600">
    <property type="entry name" value="Pept_C14_caspase"/>
</dbReference>
<dbReference type="GO" id="GO:0006508">
    <property type="term" value="P:proteolysis"/>
    <property type="evidence" value="ECO:0007669"/>
    <property type="project" value="InterPro"/>
</dbReference>
<dbReference type="PANTHER" id="PTHR48104">
    <property type="entry name" value="METACASPASE-4"/>
    <property type="match status" value="1"/>
</dbReference>